<gene>
    <name evidence="11" type="ORF">EV688_101415</name>
</gene>
<feature type="domain" description="ABC transporter" evidence="10">
    <location>
        <begin position="270"/>
        <end position="518"/>
    </location>
</feature>
<dbReference type="GO" id="GO:0005524">
    <property type="term" value="F:ATP binding"/>
    <property type="evidence" value="ECO:0007669"/>
    <property type="project" value="UniProtKB-KW"/>
</dbReference>
<dbReference type="Gene3D" id="3.40.50.300">
    <property type="entry name" value="P-loop containing nucleotide triphosphate hydrolases"/>
    <property type="match status" value="2"/>
</dbReference>
<evidence type="ECO:0000256" key="5">
    <source>
        <dbReference type="ARBA" id="ARBA00022741"/>
    </source>
</evidence>
<keyword evidence="1" id="KW-0813">Transport</keyword>
<dbReference type="SUPFAM" id="SSF52540">
    <property type="entry name" value="P-loop containing nucleoside triphosphate hydrolases"/>
    <property type="match status" value="2"/>
</dbReference>
<accession>A0A4R2L092</accession>
<name>A0A4R2L092_9GAMM</name>
<keyword evidence="4" id="KW-0677">Repeat</keyword>
<dbReference type="PANTHER" id="PTHR43790">
    <property type="entry name" value="CARBOHYDRATE TRANSPORT ATP-BINDING PROTEIN MG119-RELATED"/>
    <property type="match status" value="1"/>
</dbReference>
<dbReference type="GO" id="GO:0016887">
    <property type="term" value="F:ATP hydrolysis activity"/>
    <property type="evidence" value="ECO:0007669"/>
    <property type="project" value="InterPro"/>
</dbReference>
<dbReference type="AlphaFoldDB" id="A0A4R2L092"/>
<dbReference type="PROSITE" id="PS50893">
    <property type="entry name" value="ABC_TRANSPORTER_2"/>
    <property type="match status" value="2"/>
</dbReference>
<evidence type="ECO:0000256" key="3">
    <source>
        <dbReference type="ARBA" id="ARBA00022597"/>
    </source>
</evidence>
<reference evidence="11 12" key="1">
    <citation type="submission" date="2019-03" db="EMBL/GenBank/DDBJ databases">
        <title>Genomic Encyclopedia of Type Strains, Phase IV (KMG-IV): sequencing the most valuable type-strain genomes for metagenomic binning, comparative biology and taxonomic classification.</title>
        <authorList>
            <person name="Goeker M."/>
        </authorList>
    </citation>
    <scope>NUCLEOTIDE SEQUENCE [LARGE SCALE GENOMIC DNA]</scope>
    <source>
        <strain evidence="11 12">DSM 23344</strain>
    </source>
</reference>
<organism evidence="11 12">
    <name type="scientific">Chromatocurvus halotolerans</name>
    <dbReference type="NCBI Taxonomy" id="1132028"/>
    <lineage>
        <taxon>Bacteria</taxon>
        <taxon>Pseudomonadati</taxon>
        <taxon>Pseudomonadota</taxon>
        <taxon>Gammaproteobacteria</taxon>
        <taxon>Cellvibrionales</taxon>
        <taxon>Halieaceae</taxon>
        <taxon>Chromatocurvus</taxon>
    </lineage>
</organism>
<evidence type="ECO:0000313" key="11">
    <source>
        <dbReference type="EMBL" id="TCO78597.1"/>
    </source>
</evidence>
<keyword evidence="7" id="KW-1278">Translocase</keyword>
<dbReference type="PROSITE" id="PS00211">
    <property type="entry name" value="ABC_TRANSPORTER_1"/>
    <property type="match status" value="1"/>
</dbReference>
<keyword evidence="8" id="KW-0472">Membrane</keyword>
<evidence type="ECO:0000313" key="12">
    <source>
        <dbReference type="Proteomes" id="UP000294980"/>
    </source>
</evidence>
<dbReference type="SMART" id="SM00382">
    <property type="entry name" value="AAA"/>
    <property type="match status" value="2"/>
</dbReference>
<dbReference type="PANTHER" id="PTHR43790:SF3">
    <property type="entry name" value="D-ALLOSE IMPORT ATP-BINDING PROTEIN ALSA-RELATED"/>
    <property type="match status" value="1"/>
</dbReference>
<protein>
    <submittedName>
        <fullName evidence="11">Monosaccharide ABC transporter ATP-binding protein (CUT2 family)</fullName>
    </submittedName>
</protein>
<keyword evidence="3" id="KW-0762">Sugar transport</keyword>
<evidence type="ECO:0000256" key="8">
    <source>
        <dbReference type="ARBA" id="ARBA00023136"/>
    </source>
</evidence>
<evidence type="ECO:0000256" key="7">
    <source>
        <dbReference type="ARBA" id="ARBA00022967"/>
    </source>
</evidence>
<feature type="domain" description="ABC transporter" evidence="10">
    <location>
        <begin position="18"/>
        <end position="254"/>
    </location>
</feature>
<dbReference type="CDD" id="cd03215">
    <property type="entry name" value="ABC_Carb_Monos_II"/>
    <property type="match status" value="1"/>
</dbReference>
<proteinExistence type="predicted"/>
<dbReference type="RefSeq" id="WP_117316842.1">
    <property type="nucleotide sequence ID" value="NZ_QQSW01000006.1"/>
</dbReference>
<evidence type="ECO:0000256" key="9">
    <source>
        <dbReference type="SAM" id="MobiDB-lite"/>
    </source>
</evidence>
<keyword evidence="12" id="KW-1185">Reference proteome</keyword>
<comment type="caution">
    <text evidence="11">The sequence shown here is derived from an EMBL/GenBank/DDBJ whole genome shotgun (WGS) entry which is preliminary data.</text>
</comment>
<dbReference type="InterPro" id="IPR003593">
    <property type="entry name" value="AAA+_ATPase"/>
</dbReference>
<dbReference type="InterPro" id="IPR050107">
    <property type="entry name" value="ABC_carbohydrate_import_ATPase"/>
</dbReference>
<evidence type="ECO:0000256" key="4">
    <source>
        <dbReference type="ARBA" id="ARBA00022737"/>
    </source>
</evidence>
<dbReference type="EMBL" id="SLWX01000001">
    <property type="protein sequence ID" value="TCO78597.1"/>
    <property type="molecule type" value="Genomic_DNA"/>
</dbReference>
<dbReference type="CDD" id="cd03216">
    <property type="entry name" value="ABC_Carb_Monos_I"/>
    <property type="match status" value="1"/>
</dbReference>
<dbReference type="Proteomes" id="UP000294980">
    <property type="component" value="Unassembled WGS sequence"/>
</dbReference>
<keyword evidence="5" id="KW-0547">Nucleotide-binding</keyword>
<dbReference type="InterPro" id="IPR003439">
    <property type="entry name" value="ABC_transporter-like_ATP-bd"/>
</dbReference>
<keyword evidence="2" id="KW-1003">Cell membrane</keyword>
<evidence type="ECO:0000259" key="10">
    <source>
        <dbReference type="PROSITE" id="PS50893"/>
    </source>
</evidence>
<dbReference type="InterPro" id="IPR027417">
    <property type="entry name" value="P-loop_NTPase"/>
</dbReference>
<dbReference type="OrthoDB" id="9776369at2"/>
<evidence type="ECO:0000256" key="1">
    <source>
        <dbReference type="ARBA" id="ARBA00022448"/>
    </source>
</evidence>
<feature type="region of interest" description="Disordered" evidence="9">
    <location>
        <begin position="523"/>
        <end position="544"/>
    </location>
</feature>
<keyword evidence="6 11" id="KW-0067">ATP-binding</keyword>
<evidence type="ECO:0000256" key="6">
    <source>
        <dbReference type="ARBA" id="ARBA00022840"/>
    </source>
</evidence>
<dbReference type="Pfam" id="PF00005">
    <property type="entry name" value="ABC_tran"/>
    <property type="match status" value="2"/>
</dbReference>
<feature type="compositionally biased region" description="Basic residues" evidence="9">
    <location>
        <begin position="535"/>
        <end position="544"/>
    </location>
</feature>
<evidence type="ECO:0000256" key="2">
    <source>
        <dbReference type="ARBA" id="ARBA00022475"/>
    </source>
</evidence>
<dbReference type="InterPro" id="IPR017871">
    <property type="entry name" value="ABC_transporter-like_CS"/>
</dbReference>
<sequence>MYASHADSGSPGAAGVPLLVTQAIAKSFAVPVLKAIDFTLQHGEVHALMGSNGAGKSTLCNIIAGVLPASGGNLELRGQRFQPAGIRDAEAQGIRMVMQELNLFPTLSIAENLAFGEFGARAGILSHGRLHARARAALATLGLEDLDPEMPVSRLGVGQQQLVEIARVISRPLSLLILDEPTAALTDPQIERLFTSLRKLTARGVGILYISHRMDEIRRIADRVSVLRDGHLVATAPSGALDSDQIITLMAGEKAVDGSTTTQRRTPRTEPASPVLKVEQLGRRGAFSDISFTLHAGEVLGIGGLIGAGRSELLRGIFGADRVDSGGIRLAADQFARLRRMRSPQEAVRAGLGLVVEDRKSQGLLLQASIAHNLSLARLPDLHSRLGMMDTARETELAATMCRSLDINYRALDQTLWELSGGNQQKVLIGRWLLKALPILLFDEPGRGVDARAKARIQLLVRELAAAGKAVVVVSSETEELSALADRILVLSNGRVAGEFATGNFDESAFLSACFRFYSDGTQDRHPGGESSGKPARHDRKTTP</sequence>